<evidence type="ECO:0000313" key="1">
    <source>
        <dbReference type="EMBL" id="KAJ3577370.1"/>
    </source>
</evidence>
<dbReference type="AlphaFoldDB" id="A0A9W8NIN4"/>
<sequence length="549" mass="63363">MPSPPPPSPLLKLPRELRDIIYDFYVAIDGGYVYDFRAGKLRGADAPDRPIDLALTYTCRQITAEMRGVALSANTIHFRTYSAPDVNLIAWQLEQVLEQCSYEANAQLAKRDYNERGISYHYPRFNKSVYEQLSCRFPDCQPLAELVAAMDKGPPTRHGQDLVDMWFWLRQNDCQGGWFEVPSVERDIVHSALKIACDSGHVDFWDVSYRNHLEDFHRSHRMTPYDILDIVSTLMPWAVPTQQEIISAVNKQDKEVSNKVLCTGRLSRGRRYYFSAAAVAVKFLQETPSSTRSFIRKIILHEDRVSVAWPECHAKGFIPFCLEHPLLYIERQVDLWHTIITQEEVTDWLEFRLISDTQGWPFPDELCYHISDWLEEAGELSRAGMPPQSFRLVVDGSAAPEKASAVFQRLQEDAAVQEAIETSANLSLRQKRRDSDWVSLHFPEIMRGLAGNGAFSFIRCNFNVGDVWDVASIRNTPLGSRREINENAEYRTSRSLYMPDQSNCKTLLRLYYDEDHHWRYLQEDGQEGNYDSDATERCFVQVPYPYVNM</sequence>
<dbReference type="PANTHER" id="PTHR42085">
    <property type="entry name" value="F-BOX DOMAIN-CONTAINING PROTEIN"/>
    <property type="match status" value="1"/>
</dbReference>
<organism evidence="1 2">
    <name type="scientific">Xylaria arbuscula</name>
    <dbReference type="NCBI Taxonomy" id="114810"/>
    <lineage>
        <taxon>Eukaryota</taxon>
        <taxon>Fungi</taxon>
        <taxon>Dikarya</taxon>
        <taxon>Ascomycota</taxon>
        <taxon>Pezizomycotina</taxon>
        <taxon>Sordariomycetes</taxon>
        <taxon>Xylariomycetidae</taxon>
        <taxon>Xylariales</taxon>
        <taxon>Xylariaceae</taxon>
        <taxon>Xylaria</taxon>
    </lineage>
</organism>
<evidence type="ECO:0000313" key="2">
    <source>
        <dbReference type="Proteomes" id="UP001148614"/>
    </source>
</evidence>
<name>A0A9W8NIN4_9PEZI</name>
<protein>
    <submittedName>
        <fullName evidence="1">Uncharacterized protein</fullName>
    </submittedName>
</protein>
<reference evidence="1" key="1">
    <citation type="submission" date="2022-07" db="EMBL/GenBank/DDBJ databases">
        <title>Genome Sequence of Xylaria arbuscula.</title>
        <authorList>
            <person name="Buettner E."/>
        </authorList>
    </citation>
    <scope>NUCLEOTIDE SEQUENCE</scope>
    <source>
        <strain evidence="1">VT107</strain>
    </source>
</reference>
<proteinExistence type="predicted"/>
<keyword evidence="2" id="KW-1185">Reference proteome</keyword>
<dbReference type="InterPro" id="IPR038883">
    <property type="entry name" value="AN11006-like"/>
</dbReference>
<comment type="caution">
    <text evidence="1">The sequence shown here is derived from an EMBL/GenBank/DDBJ whole genome shotgun (WGS) entry which is preliminary data.</text>
</comment>
<dbReference type="EMBL" id="JANPWZ010000382">
    <property type="protein sequence ID" value="KAJ3577370.1"/>
    <property type="molecule type" value="Genomic_DNA"/>
</dbReference>
<dbReference type="Proteomes" id="UP001148614">
    <property type="component" value="Unassembled WGS sequence"/>
</dbReference>
<dbReference type="PANTHER" id="PTHR42085:SF2">
    <property type="entry name" value="F-BOX DOMAIN-CONTAINING PROTEIN"/>
    <property type="match status" value="1"/>
</dbReference>
<accession>A0A9W8NIN4</accession>
<gene>
    <name evidence="1" type="ORF">NPX13_g3194</name>
</gene>